<keyword evidence="4" id="KW-1000">Mitochondrion outer membrane</keyword>
<dbReference type="GO" id="GO:0030150">
    <property type="term" value="P:protein import into mitochondrial matrix"/>
    <property type="evidence" value="ECO:0007669"/>
    <property type="project" value="TreeGrafter"/>
</dbReference>
<feature type="transmembrane region" description="Helical" evidence="12">
    <location>
        <begin position="7"/>
        <end position="27"/>
    </location>
</feature>
<dbReference type="GO" id="GO:0030943">
    <property type="term" value="F:mitochondrion targeting sequence binding"/>
    <property type="evidence" value="ECO:0007669"/>
    <property type="project" value="TreeGrafter"/>
</dbReference>
<evidence type="ECO:0000256" key="9">
    <source>
        <dbReference type="ARBA" id="ARBA00038030"/>
    </source>
</evidence>
<dbReference type="InterPro" id="IPR019734">
    <property type="entry name" value="TPR_rpt"/>
</dbReference>
<comment type="similarity">
    <text evidence="9">Belongs to the Tom70 family.</text>
</comment>
<evidence type="ECO:0000256" key="11">
    <source>
        <dbReference type="SAM" id="MobiDB-lite"/>
    </source>
</evidence>
<dbReference type="EMBL" id="HBGK01009537">
    <property type="protein sequence ID" value="CAD9276069.1"/>
    <property type="molecule type" value="Transcribed_RNA"/>
</dbReference>
<dbReference type="GO" id="GO:0045039">
    <property type="term" value="P:protein insertion into mitochondrial inner membrane"/>
    <property type="evidence" value="ECO:0007669"/>
    <property type="project" value="TreeGrafter"/>
</dbReference>
<keyword evidence="8 12" id="KW-0472">Membrane</keyword>
<evidence type="ECO:0000313" key="13">
    <source>
        <dbReference type="EMBL" id="CAD9276069.1"/>
    </source>
</evidence>
<keyword evidence="3" id="KW-0677">Repeat</keyword>
<reference evidence="13" key="1">
    <citation type="submission" date="2021-01" db="EMBL/GenBank/DDBJ databases">
        <authorList>
            <person name="Corre E."/>
            <person name="Pelletier E."/>
            <person name="Niang G."/>
            <person name="Scheremetjew M."/>
            <person name="Finn R."/>
            <person name="Kale V."/>
            <person name="Holt S."/>
            <person name="Cochrane G."/>
            <person name="Meng A."/>
            <person name="Brown T."/>
            <person name="Cohen L."/>
        </authorList>
    </citation>
    <scope>NUCLEOTIDE SEQUENCE</scope>
    <source>
        <strain evidence="13">CCMP 410</strain>
    </source>
</reference>
<feature type="region of interest" description="Disordered" evidence="11">
    <location>
        <begin position="34"/>
        <end position="63"/>
    </location>
</feature>
<dbReference type="Pfam" id="PF13432">
    <property type="entry name" value="TPR_16"/>
    <property type="match status" value="1"/>
</dbReference>
<dbReference type="EMBL" id="HBGK01009538">
    <property type="protein sequence ID" value="CAD9276070.1"/>
    <property type="molecule type" value="Transcribed_RNA"/>
</dbReference>
<keyword evidence="2 12" id="KW-0812">Transmembrane</keyword>
<dbReference type="InterPro" id="IPR011990">
    <property type="entry name" value="TPR-like_helical_dom_sf"/>
</dbReference>
<keyword evidence="5 10" id="KW-0802">TPR repeat</keyword>
<evidence type="ECO:0000256" key="12">
    <source>
        <dbReference type="SAM" id="Phobius"/>
    </source>
</evidence>
<evidence type="ECO:0000256" key="5">
    <source>
        <dbReference type="ARBA" id="ARBA00022803"/>
    </source>
</evidence>
<gene>
    <name evidence="13" type="ORF">GOCE00092_LOCUS4977</name>
    <name evidence="14" type="ORF">GOCE00092_LOCUS4978</name>
</gene>
<dbReference type="Pfam" id="PF14559">
    <property type="entry name" value="TPR_19"/>
    <property type="match status" value="1"/>
</dbReference>
<dbReference type="PANTHER" id="PTHR46208:SF1">
    <property type="entry name" value="MITOCHONDRIAL IMPORT RECEPTOR SUBUNIT TOM70"/>
    <property type="match status" value="1"/>
</dbReference>
<feature type="repeat" description="TPR" evidence="10">
    <location>
        <begin position="398"/>
        <end position="431"/>
    </location>
</feature>
<protein>
    <recommendedName>
        <fullName evidence="15">Mitochondrial import receptor subunit TOM70</fullName>
    </recommendedName>
</protein>
<dbReference type="GO" id="GO:0005741">
    <property type="term" value="C:mitochondrial outer membrane"/>
    <property type="evidence" value="ECO:0007669"/>
    <property type="project" value="UniProtKB-SubCell"/>
</dbReference>
<evidence type="ECO:0000256" key="2">
    <source>
        <dbReference type="ARBA" id="ARBA00022692"/>
    </source>
</evidence>
<feature type="repeat" description="TPR" evidence="10">
    <location>
        <begin position="500"/>
        <end position="533"/>
    </location>
</feature>
<keyword evidence="6 12" id="KW-1133">Transmembrane helix</keyword>
<dbReference type="SUPFAM" id="SSF48452">
    <property type="entry name" value="TPR-like"/>
    <property type="match status" value="2"/>
</dbReference>
<evidence type="ECO:0000256" key="1">
    <source>
        <dbReference type="ARBA" id="ARBA00004572"/>
    </source>
</evidence>
<proteinExistence type="inferred from homology"/>
<dbReference type="AlphaFoldDB" id="A0A6U5HS88"/>
<organism evidence="13">
    <name type="scientific">Grammatophora oceanica</name>
    <dbReference type="NCBI Taxonomy" id="210454"/>
    <lineage>
        <taxon>Eukaryota</taxon>
        <taxon>Sar</taxon>
        <taxon>Stramenopiles</taxon>
        <taxon>Ochrophyta</taxon>
        <taxon>Bacillariophyta</taxon>
        <taxon>Fragilariophyceae</taxon>
        <taxon>Fragilariophycidae</taxon>
        <taxon>Rhabdonematales</taxon>
        <taxon>Grammatophoraceae</taxon>
        <taxon>Grammatophora</taxon>
    </lineage>
</organism>
<sequence length="644" mass="70825">MSSKQQQLWISVAAVAATGILLVYLASTVSETSPQKKKKLGNGEEDSPKQRGLPVSPSLLKGTSTGKAAVDQAAATPLVSNNSTDEKRLHLQIEELDKKGKGLFKSKKFLDAAKVFSEALDLIEQSKPAPTATELILSGGESSNIQLSTSLNRQVITLTNNRSAMYEKGGLLELALEDCNQILVLDASHAKARTRKLRILEAQKEYGQALVQVCAMQLKFMQDNREKLRMGLPVQPPVPQQKLEELVEQTVPVQVDLFYNQNQDRKDKPLPSNHTLIGLLKSFDGYNAWMSKAAKDGSVQELSAKLHTESGLSDSAKASLYLKRGRRYAYDQKFDKATADFDAGFALIKNNAPVGEAMEDDDYARLLEWTGMAKHWKYDLDNALTCYEICSDLEPMNAGLLVKRAGVKMDGGKHDEALELFDAALGLDPNTADALLHRANLRLIQMKPFEAKQDLEQCLALRPNHILARLRLATILMNSSDTAGAKEQVDEAGKIDPNNSDVHSYRGELFFMQQEMEKANEEFTKAIACNPKNPTPYVNSALAIMNTPPTAPGQVPDIPSAMKLLEQAIEVDPQFQAAYGQLGQLKLSLATDLSVAREVVGLYDQAIPFCRTKEELKEIVSMRVLTVAQIDAAAELGMETFAMT</sequence>
<evidence type="ECO:0000256" key="10">
    <source>
        <dbReference type="PROSITE-ProRule" id="PRU00339"/>
    </source>
</evidence>
<dbReference type="SMART" id="SM00028">
    <property type="entry name" value="TPR"/>
    <property type="match status" value="8"/>
</dbReference>
<comment type="subcellular location">
    <subcellularLocation>
        <location evidence="1">Mitochondrion outer membrane</location>
        <topology evidence="1">Single-pass membrane protein</topology>
    </subcellularLocation>
</comment>
<keyword evidence="7" id="KW-0496">Mitochondrion</keyword>
<evidence type="ECO:0000256" key="6">
    <source>
        <dbReference type="ARBA" id="ARBA00022989"/>
    </source>
</evidence>
<accession>A0A6U5HS88</accession>
<evidence type="ECO:0008006" key="15">
    <source>
        <dbReference type="Google" id="ProtNLM"/>
    </source>
</evidence>
<dbReference type="GO" id="GO:0008320">
    <property type="term" value="F:protein transmembrane transporter activity"/>
    <property type="evidence" value="ECO:0007669"/>
    <property type="project" value="TreeGrafter"/>
</dbReference>
<dbReference type="Gene3D" id="1.25.40.10">
    <property type="entry name" value="Tetratricopeptide repeat domain"/>
    <property type="match status" value="2"/>
</dbReference>
<dbReference type="PANTHER" id="PTHR46208">
    <property type="entry name" value="MITOCHONDRIAL IMPORT RECEPTOR SUBUNIT TOM70"/>
    <property type="match status" value="1"/>
</dbReference>
<evidence type="ECO:0000313" key="14">
    <source>
        <dbReference type="EMBL" id="CAD9276070.1"/>
    </source>
</evidence>
<name>A0A6U5HS88_9STRA</name>
<evidence type="ECO:0000256" key="7">
    <source>
        <dbReference type="ARBA" id="ARBA00023128"/>
    </source>
</evidence>
<dbReference type="PROSITE" id="PS50005">
    <property type="entry name" value="TPR"/>
    <property type="match status" value="2"/>
</dbReference>
<evidence type="ECO:0000256" key="4">
    <source>
        <dbReference type="ARBA" id="ARBA00022787"/>
    </source>
</evidence>
<evidence type="ECO:0000256" key="8">
    <source>
        <dbReference type="ARBA" id="ARBA00023136"/>
    </source>
</evidence>
<evidence type="ECO:0000256" key="3">
    <source>
        <dbReference type="ARBA" id="ARBA00022737"/>
    </source>
</evidence>